<name>A0ABW7ETF9_9BURK</name>
<dbReference type="CDD" id="cd11386">
    <property type="entry name" value="MCP_signal"/>
    <property type="match status" value="1"/>
</dbReference>
<protein>
    <submittedName>
        <fullName evidence="7">Methyl-accepting chemotaxis protein</fullName>
    </submittedName>
</protein>
<dbReference type="CDD" id="cd19410">
    <property type="entry name" value="HK9-like_sensor"/>
    <property type="match status" value="1"/>
</dbReference>
<dbReference type="PROSITE" id="PS50111">
    <property type="entry name" value="CHEMOTAXIS_TRANSDUC_2"/>
    <property type="match status" value="1"/>
</dbReference>
<keyword evidence="5" id="KW-0812">Transmembrane</keyword>
<reference evidence="7 8" key="1">
    <citation type="submission" date="2024-09" db="EMBL/GenBank/DDBJ databases">
        <title>Novel species of the genus Pelomonas and Roseateles isolated from streams.</title>
        <authorList>
            <person name="Lu H."/>
        </authorList>
    </citation>
    <scope>NUCLEOTIDE SEQUENCE [LARGE SCALE GENOMIC DNA]</scope>
    <source>
        <strain evidence="7 8">DC23W</strain>
    </source>
</reference>
<comment type="similarity">
    <text evidence="2">Belongs to the methyl-accepting chemotaxis (MCP) protein family.</text>
</comment>
<dbReference type="InterPro" id="IPR051310">
    <property type="entry name" value="MCP_chemotaxis"/>
</dbReference>
<feature type="transmembrane region" description="Helical" evidence="5">
    <location>
        <begin position="190"/>
        <end position="210"/>
    </location>
</feature>
<dbReference type="InterPro" id="IPR004090">
    <property type="entry name" value="Chemotax_Me-accpt_rcpt"/>
</dbReference>
<evidence type="ECO:0000256" key="5">
    <source>
        <dbReference type="SAM" id="Phobius"/>
    </source>
</evidence>
<dbReference type="PANTHER" id="PTHR43531:SF14">
    <property type="entry name" value="METHYL-ACCEPTING CHEMOTAXIS PROTEIN I-RELATED"/>
    <property type="match status" value="1"/>
</dbReference>
<keyword evidence="5" id="KW-1133">Transmembrane helix</keyword>
<accession>A0ABW7ETF9</accession>
<evidence type="ECO:0000256" key="4">
    <source>
        <dbReference type="SAM" id="MobiDB-lite"/>
    </source>
</evidence>
<feature type="domain" description="Methyl-accepting transducer" evidence="6">
    <location>
        <begin position="272"/>
        <end position="501"/>
    </location>
</feature>
<dbReference type="Pfam" id="PF05227">
    <property type="entry name" value="CHASE3"/>
    <property type="match status" value="1"/>
</dbReference>
<evidence type="ECO:0000256" key="1">
    <source>
        <dbReference type="ARBA" id="ARBA00022481"/>
    </source>
</evidence>
<comment type="caution">
    <text evidence="7">The sequence shown here is derived from an EMBL/GenBank/DDBJ whole genome shotgun (WGS) entry which is preliminary data.</text>
</comment>
<evidence type="ECO:0000313" key="7">
    <source>
        <dbReference type="EMBL" id="MFG6416802.1"/>
    </source>
</evidence>
<proteinExistence type="inferred from homology"/>
<evidence type="ECO:0000313" key="8">
    <source>
        <dbReference type="Proteomes" id="UP001606300"/>
    </source>
</evidence>
<dbReference type="Gene3D" id="1.10.287.950">
    <property type="entry name" value="Methyl-accepting chemotaxis protein"/>
    <property type="match status" value="1"/>
</dbReference>
<gene>
    <name evidence="7" type="ORF">ACG02S_23155</name>
</gene>
<dbReference type="InterPro" id="IPR007891">
    <property type="entry name" value="CHASE3"/>
</dbReference>
<dbReference type="RefSeq" id="WP_394472864.1">
    <property type="nucleotide sequence ID" value="NZ_JBIGHY010000011.1"/>
</dbReference>
<keyword evidence="8" id="KW-1185">Reference proteome</keyword>
<organism evidence="7 8">
    <name type="scientific">Pelomonas dachongensis</name>
    <dbReference type="NCBI Taxonomy" id="3299029"/>
    <lineage>
        <taxon>Bacteria</taxon>
        <taxon>Pseudomonadati</taxon>
        <taxon>Pseudomonadota</taxon>
        <taxon>Betaproteobacteria</taxon>
        <taxon>Burkholderiales</taxon>
        <taxon>Sphaerotilaceae</taxon>
        <taxon>Roseateles</taxon>
    </lineage>
</organism>
<evidence type="ECO:0000259" key="6">
    <source>
        <dbReference type="PROSITE" id="PS50111"/>
    </source>
</evidence>
<sequence>MNHWTLKRKLFATFASLLTVAGLLIAIALVNTNRLLDSVKWNNHTYEVLTESDKLLLSMVNIETGLRGFVASGNDRFLEPFNTGKKDFSEHFEKSKSLTSDNSSQQARLSNLMGYYQAFLEVADGLAAKRREVTEGKLSADTLFKEFEQGKDKAAMDAFRAGIAEYAQAESALLAQRSRQMADSGTSTTATLVFGGLALCGLAIALGMLLTRSLFSQLGAEPGLAVAVAERVARGDLSAEVGLKSGDSSSLMANLAKMQVSLAQVVANVRQNSESVATASAQIAQGNQDLSSRTEQQASALQQTAATMEELGTTVRHNADSARQANQLAQSASSVAAEGGQVVGKVVTTMQGITDSSRKIGDIIGVIDGIAFQTNILALNAAVEAARAGEQGRGFAVVASEVRSLAQRSAEAAKEIKSLIGRSVEQVEQGTLLVDQAGKTMGDIVGSIQRVSDIVAEITSASAEQSTGVQQVGEAVTAMDQATQQNAALVEESAAAAESLRSQAQQLVQAVAVFKLSSGDASAWTSHQAASQVATRGMAPRVSAPVRPTAPKPAPAPTPRPAPSKAAAADSEEWATF</sequence>
<dbReference type="SUPFAM" id="SSF58104">
    <property type="entry name" value="Methyl-accepting chemotaxis protein (MCP) signaling domain"/>
    <property type="match status" value="1"/>
</dbReference>
<evidence type="ECO:0000256" key="2">
    <source>
        <dbReference type="ARBA" id="ARBA00029447"/>
    </source>
</evidence>
<dbReference type="Pfam" id="PF00015">
    <property type="entry name" value="MCPsignal"/>
    <property type="match status" value="1"/>
</dbReference>
<evidence type="ECO:0000256" key="3">
    <source>
        <dbReference type="PROSITE-ProRule" id="PRU00284"/>
    </source>
</evidence>
<feature type="region of interest" description="Disordered" evidence="4">
    <location>
        <begin position="532"/>
        <end position="577"/>
    </location>
</feature>
<keyword evidence="3" id="KW-0807">Transducer</keyword>
<dbReference type="InterPro" id="IPR004089">
    <property type="entry name" value="MCPsignal_dom"/>
</dbReference>
<keyword evidence="1" id="KW-0488">Methylation</keyword>
<dbReference type="Proteomes" id="UP001606300">
    <property type="component" value="Unassembled WGS sequence"/>
</dbReference>
<dbReference type="SMART" id="SM00283">
    <property type="entry name" value="MA"/>
    <property type="match status" value="1"/>
</dbReference>
<feature type="compositionally biased region" description="Pro residues" evidence="4">
    <location>
        <begin position="548"/>
        <end position="562"/>
    </location>
</feature>
<dbReference type="PANTHER" id="PTHR43531">
    <property type="entry name" value="PROTEIN ICFG"/>
    <property type="match status" value="1"/>
</dbReference>
<dbReference type="PRINTS" id="PR00260">
    <property type="entry name" value="CHEMTRNSDUCR"/>
</dbReference>
<dbReference type="EMBL" id="JBIGHY010000011">
    <property type="protein sequence ID" value="MFG6416802.1"/>
    <property type="molecule type" value="Genomic_DNA"/>
</dbReference>
<keyword evidence="5" id="KW-0472">Membrane</keyword>